<evidence type="ECO:0000256" key="6">
    <source>
        <dbReference type="ARBA" id="ARBA00022898"/>
    </source>
</evidence>
<evidence type="ECO:0000256" key="3">
    <source>
        <dbReference type="ARBA" id="ARBA00022576"/>
    </source>
</evidence>
<evidence type="ECO:0000313" key="8">
    <source>
        <dbReference type="EMBL" id="CAL8109953.1"/>
    </source>
</evidence>
<accession>A0ABP1QU54</accession>
<evidence type="ECO:0000313" key="9">
    <source>
        <dbReference type="Proteomes" id="UP001642540"/>
    </source>
</evidence>
<protein>
    <recommendedName>
        <fullName evidence="10">Branched-chain-amino-acid transaminase</fullName>
    </recommendedName>
</protein>
<comment type="cofactor">
    <cofactor evidence="1">
        <name>pyridoxal 5'-phosphate</name>
        <dbReference type="ChEBI" id="CHEBI:597326"/>
    </cofactor>
</comment>
<evidence type="ECO:0000256" key="5">
    <source>
        <dbReference type="ARBA" id="ARBA00022679"/>
    </source>
</evidence>
<dbReference type="Proteomes" id="UP001642540">
    <property type="component" value="Unassembled WGS sequence"/>
</dbReference>
<dbReference type="EMBL" id="CAXLJM020000043">
    <property type="protein sequence ID" value="CAL8109953.1"/>
    <property type="molecule type" value="Genomic_DNA"/>
</dbReference>
<evidence type="ECO:0008006" key="10">
    <source>
        <dbReference type="Google" id="ProtNLM"/>
    </source>
</evidence>
<gene>
    <name evidence="8" type="ORF">ODALV1_LOCUS13842</name>
</gene>
<keyword evidence="7" id="KW-0100">Branched-chain amino acid biosynthesis</keyword>
<dbReference type="PANTHER" id="PTHR11825">
    <property type="entry name" value="SUBGROUP IIII AMINOTRANSFERASE"/>
    <property type="match status" value="1"/>
</dbReference>
<dbReference type="InterPro" id="IPR001544">
    <property type="entry name" value="Aminotrans_IV"/>
</dbReference>
<comment type="similarity">
    <text evidence="2">Belongs to the class-IV pyridoxal-phosphate-dependent aminotransferase family.</text>
</comment>
<keyword evidence="4" id="KW-0028">Amino-acid biosynthesis</keyword>
<dbReference type="InterPro" id="IPR036038">
    <property type="entry name" value="Aminotransferase-like"/>
</dbReference>
<keyword evidence="5" id="KW-0808">Transferase</keyword>
<organism evidence="8 9">
    <name type="scientific">Orchesella dallaii</name>
    <dbReference type="NCBI Taxonomy" id="48710"/>
    <lineage>
        <taxon>Eukaryota</taxon>
        <taxon>Metazoa</taxon>
        <taxon>Ecdysozoa</taxon>
        <taxon>Arthropoda</taxon>
        <taxon>Hexapoda</taxon>
        <taxon>Collembola</taxon>
        <taxon>Entomobryomorpha</taxon>
        <taxon>Entomobryoidea</taxon>
        <taxon>Orchesellidae</taxon>
        <taxon>Orchesellinae</taxon>
        <taxon>Orchesella</taxon>
    </lineage>
</organism>
<proteinExistence type="inferred from homology"/>
<comment type="caution">
    <text evidence="8">The sequence shown here is derived from an EMBL/GenBank/DDBJ whole genome shotgun (WGS) entry which is preliminary data.</text>
</comment>
<dbReference type="InterPro" id="IPR043132">
    <property type="entry name" value="BCAT-like_C"/>
</dbReference>
<evidence type="ECO:0000256" key="1">
    <source>
        <dbReference type="ARBA" id="ARBA00001933"/>
    </source>
</evidence>
<dbReference type="Gene3D" id="3.20.10.10">
    <property type="entry name" value="D-amino Acid Aminotransferase, subunit A, domain 2"/>
    <property type="match status" value="1"/>
</dbReference>
<evidence type="ECO:0000256" key="7">
    <source>
        <dbReference type="ARBA" id="ARBA00023304"/>
    </source>
</evidence>
<dbReference type="PANTHER" id="PTHR11825:SF44">
    <property type="entry name" value="BRANCHED-CHAIN-AMINO-ACID AMINOTRANSFERASE"/>
    <property type="match status" value="1"/>
</dbReference>
<evidence type="ECO:0000256" key="4">
    <source>
        <dbReference type="ARBA" id="ARBA00022605"/>
    </source>
</evidence>
<name>A0ABP1QU54_9HEXA</name>
<dbReference type="InterPro" id="IPR005786">
    <property type="entry name" value="B_amino_transII"/>
</dbReference>
<keyword evidence="3" id="KW-0032">Aminotransferase</keyword>
<dbReference type="InterPro" id="IPR043131">
    <property type="entry name" value="BCAT-like_N"/>
</dbReference>
<dbReference type="Pfam" id="PF01063">
    <property type="entry name" value="Aminotran_4"/>
    <property type="match status" value="1"/>
</dbReference>
<dbReference type="CDD" id="cd01557">
    <property type="entry name" value="BCAT_beta_family"/>
    <property type="match status" value="1"/>
</dbReference>
<reference evidence="8 9" key="1">
    <citation type="submission" date="2024-08" db="EMBL/GenBank/DDBJ databases">
        <authorList>
            <person name="Cucini C."/>
            <person name="Frati F."/>
        </authorList>
    </citation>
    <scope>NUCLEOTIDE SEQUENCE [LARGE SCALE GENOMIC DNA]</scope>
</reference>
<dbReference type="PIRSF" id="PIRSF006468">
    <property type="entry name" value="BCAT1"/>
    <property type="match status" value="1"/>
</dbReference>
<keyword evidence="9" id="KW-1185">Reference proteome</keyword>
<dbReference type="InterPro" id="IPR033939">
    <property type="entry name" value="BCAT_family"/>
</dbReference>
<dbReference type="SUPFAM" id="SSF56752">
    <property type="entry name" value="D-aminoacid aminotransferase-like PLP-dependent enzymes"/>
    <property type="match status" value="1"/>
</dbReference>
<evidence type="ECO:0000256" key="2">
    <source>
        <dbReference type="ARBA" id="ARBA00009320"/>
    </source>
</evidence>
<keyword evidence="6" id="KW-0663">Pyridoxal phosphate</keyword>
<sequence length="358" mass="40281">MEINIVSDEELKKKPDFTNLKFGSIFTDYMFSVRWDAENGWGIPKIDPVSSFQIHPAAKCLHYGLQVMESLKAYKGIDKNIRLFRPELNMERLLQGAKRLVLPAFDSKELIECIKRLVKLEQEWVPDLKHAALLIRPVYVGTDPTLGVAVANSALLYVLLSPVGSFHPPGFKSASVYADPKYSRSWPGGSGDLKLGGNYGHTIYIQRAAEKRGHHQVLWLHGKKNEITGVDCNNIFFVVRNESGGIELITPPLNGITFPGVTRQSIVELCQNWKDVQIVEKTITIDDVKKLLDEKKLREMFGTSSACITCPISSIFFDGSKYDVSTVKQDKPIYDRITNALCDIYYGRADNPWGVKID</sequence>
<dbReference type="Gene3D" id="3.30.470.10">
    <property type="match status" value="1"/>
</dbReference>